<keyword evidence="4" id="KW-0175">Coiled coil</keyword>
<comment type="subcellular location">
    <subcellularLocation>
        <location evidence="1">Membrane</location>
    </subcellularLocation>
</comment>
<keyword evidence="3" id="KW-0808">Transferase</keyword>
<proteinExistence type="predicted"/>
<dbReference type="InterPro" id="IPR036890">
    <property type="entry name" value="HATPase_C_sf"/>
</dbReference>
<evidence type="ECO:0000259" key="6">
    <source>
        <dbReference type="PROSITE" id="PS50885"/>
    </source>
</evidence>
<dbReference type="Pfam" id="PF00672">
    <property type="entry name" value="HAMP"/>
    <property type="match status" value="1"/>
</dbReference>
<accession>A0AB73T9L4</accession>
<dbReference type="PANTHER" id="PTHR34220:SF7">
    <property type="entry name" value="SENSOR HISTIDINE KINASE YPDA"/>
    <property type="match status" value="1"/>
</dbReference>
<dbReference type="SUPFAM" id="SSF55874">
    <property type="entry name" value="ATPase domain of HSP90 chaperone/DNA topoisomerase II/histidine kinase"/>
    <property type="match status" value="1"/>
</dbReference>
<dbReference type="Proteomes" id="UP000245412">
    <property type="component" value="Unassembled WGS sequence"/>
</dbReference>
<dbReference type="AlphaFoldDB" id="A0AB73T9L4"/>
<feature type="domain" description="HAMP" evidence="6">
    <location>
        <begin position="310"/>
        <end position="363"/>
    </location>
</feature>
<dbReference type="GO" id="GO:0016020">
    <property type="term" value="C:membrane"/>
    <property type="evidence" value="ECO:0007669"/>
    <property type="project" value="UniProtKB-SubCell"/>
</dbReference>
<keyword evidence="7" id="KW-0418">Kinase</keyword>
<dbReference type="PROSITE" id="PS50885">
    <property type="entry name" value="HAMP"/>
    <property type="match status" value="1"/>
</dbReference>
<dbReference type="InterPro" id="IPR050640">
    <property type="entry name" value="Bact_2-comp_sensor_kinase"/>
</dbReference>
<reference evidence="7 8" key="1">
    <citation type="submission" date="2018-05" db="EMBL/GenBank/DDBJ databases">
        <authorList>
            <person name="Goeker M."/>
            <person name="Huntemann M."/>
            <person name="Clum A."/>
            <person name="Pillay M."/>
            <person name="Palaniappan K."/>
            <person name="Varghese N."/>
            <person name="Mikhailova N."/>
            <person name="Stamatis D."/>
            <person name="Reddy T."/>
            <person name="Daum C."/>
            <person name="Shapiro N."/>
            <person name="Ivanova N."/>
            <person name="Kyrpides N."/>
            <person name="Woyke T."/>
        </authorList>
    </citation>
    <scope>NUCLEOTIDE SEQUENCE [LARGE SCALE GENOMIC DNA]</scope>
    <source>
        <strain evidence="7 8">DSM 26524</strain>
    </source>
</reference>
<gene>
    <name evidence="7" type="ORF">C7383_101269</name>
</gene>
<dbReference type="SMART" id="SM00304">
    <property type="entry name" value="HAMP"/>
    <property type="match status" value="1"/>
</dbReference>
<protein>
    <submittedName>
        <fullName evidence="7">Two-component system sensor histidine kinase YesM</fullName>
    </submittedName>
</protein>
<keyword evidence="5" id="KW-0472">Membrane</keyword>
<organism evidence="7 8">
    <name type="scientific">Murimonas intestini</name>
    <dbReference type="NCBI Taxonomy" id="1337051"/>
    <lineage>
        <taxon>Bacteria</taxon>
        <taxon>Bacillati</taxon>
        <taxon>Bacillota</taxon>
        <taxon>Clostridia</taxon>
        <taxon>Lachnospirales</taxon>
        <taxon>Lachnospiraceae</taxon>
        <taxon>Murimonas</taxon>
    </lineage>
</organism>
<sequence>MKFQTKMIVVYAVLGTLIACIAGSIYYSVSMSKLTEQENQKLRITARQLEQQYEEMIQSMKDVSQYLLSDRDTLSAITGISYMEDKAENDIYLAQAEKTIQVQISTDYITRKFYRVVFCNDRCLPIASNNWLDRQIINGIDYKEMPWYERARENPDTFTIMGAHRDTWGKRDNPEVFSVVKQIQGKDMGYIEVQKTMDDVARVLQAADLGMDVCLMNSAGEILFQNREQDVEFNRQFLGIQDIPPGKYEDGQGNSCLAAGIYNKKTDTMILVLEDAGVLREGAGYIYVISLLLIGGGMLLSLGYVMIATKRLTKPMHRLQKAIQDTQLETLDQPLEFDDPNDEFQKMARVYEEMKLRLNRAILQEKRLSFLQLQAQFDMLQAQVNPHFLYNVLNVISNRGILSGDEVICDICDDLAGMLRYATDTKEKYATLEDETDFLKLYFSLLKYRYEHKLEYTINIDQEIERQILPKLVLQQLVENSIAHGFENSSKIMKICVTGWQEDGRWYVSVRDNGEGFKAQVMEDLEKSLEKIRKDLTTNRQHVEMKIGGMGLINTYARLYLLNADDLVFNIQNNEDGAQIVFGASLS</sequence>
<comment type="caution">
    <text evidence="7">The sequence shown here is derived from an EMBL/GenBank/DDBJ whole genome shotgun (WGS) entry which is preliminary data.</text>
</comment>
<dbReference type="Gene3D" id="6.10.340.10">
    <property type="match status" value="1"/>
</dbReference>
<evidence type="ECO:0000313" key="7">
    <source>
        <dbReference type="EMBL" id="PWJ78896.1"/>
    </source>
</evidence>
<dbReference type="PANTHER" id="PTHR34220">
    <property type="entry name" value="SENSOR HISTIDINE KINASE YPDA"/>
    <property type="match status" value="1"/>
</dbReference>
<evidence type="ECO:0000256" key="1">
    <source>
        <dbReference type="ARBA" id="ARBA00004370"/>
    </source>
</evidence>
<dbReference type="PROSITE" id="PS51257">
    <property type="entry name" value="PROKAR_LIPOPROTEIN"/>
    <property type="match status" value="1"/>
</dbReference>
<keyword evidence="2" id="KW-0597">Phosphoprotein</keyword>
<keyword evidence="8" id="KW-1185">Reference proteome</keyword>
<dbReference type="Pfam" id="PF06580">
    <property type="entry name" value="His_kinase"/>
    <property type="match status" value="1"/>
</dbReference>
<dbReference type="RefSeq" id="WP_257497410.1">
    <property type="nucleotide sequence ID" value="NZ_JANKBI010000001.1"/>
</dbReference>
<dbReference type="EMBL" id="QGGY01000001">
    <property type="protein sequence ID" value="PWJ78896.1"/>
    <property type="molecule type" value="Genomic_DNA"/>
</dbReference>
<dbReference type="InterPro" id="IPR010559">
    <property type="entry name" value="Sig_transdc_His_kin_internal"/>
</dbReference>
<evidence type="ECO:0000313" key="8">
    <source>
        <dbReference type="Proteomes" id="UP000245412"/>
    </source>
</evidence>
<dbReference type="GO" id="GO:0000155">
    <property type="term" value="F:phosphorelay sensor kinase activity"/>
    <property type="evidence" value="ECO:0007669"/>
    <property type="project" value="InterPro"/>
</dbReference>
<dbReference type="Gene3D" id="3.30.565.10">
    <property type="entry name" value="Histidine kinase-like ATPase, C-terminal domain"/>
    <property type="match status" value="1"/>
</dbReference>
<evidence type="ECO:0000256" key="2">
    <source>
        <dbReference type="ARBA" id="ARBA00022553"/>
    </source>
</evidence>
<evidence type="ECO:0000256" key="3">
    <source>
        <dbReference type="ARBA" id="ARBA00022679"/>
    </source>
</evidence>
<feature type="transmembrane region" description="Helical" evidence="5">
    <location>
        <begin position="285"/>
        <end position="308"/>
    </location>
</feature>
<keyword evidence="5" id="KW-1133">Transmembrane helix</keyword>
<evidence type="ECO:0000256" key="5">
    <source>
        <dbReference type="SAM" id="Phobius"/>
    </source>
</evidence>
<evidence type="ECO:0000256" key="4">
    <source>
        <dbReference type="SAM" id="Coils"/>
    </source>
</evidence>
<feature type="transmembrane region" description="Helical" evidence="5">
    <location>
        <begin position="7"/>
        <end position="29"/>
    </location>
</feature>
<keyword evidence="5" id="KW-0812">Transmembrane</keyword>
<feature type="coiled-coil region" evidence="4">
    <location>
        <begin position="32"/>
        <end position="66"/>
    </location>
</feature>
<name>A0AB73T9L4_9FIRM</name>
<dbReference type="InterPro" id="IPR003660">
    <property type="entry name" value="HAMP_dom"/>
</dbReference>